<comment type="caution">
    <text evidence="1">The sequence shown here is derived from an EMBL/GenBank/DDBJ whole genome shotgun (WGS) entry which is preliminary data.</text>
</comment>
<evidence type="ECO:0000313" key="1">
    <source>
        <dbReference type="EMBL" id="KAG7400731.1"/>
    </source>
</evidence>
<dbReference type="OrthoDB" id="88436at2759"/>
<reference evidence="1" key="1">
    <citation type="submission" date="2021-02" db="EMBL/GenBank/DDBJ databases">
        <authorList>
            <person name="Palmer J.M."/>
        </authorList>
    </citation>
    <scope>NUCLEOTIDE SEQUENCE</scope>
    <source>
        <strain evidence="1">SCRP23</strain>
    </source>
</reference>
<keyword evidence="2" id="KW-1185">Reference proteome</keyword>
<sequence length="182" mass="21556">MSTMPRTNQDSKMAVPTIRKKTHSRFYRVDMTRQVFTCLCGVSFPTNSDYDNHEGNCDYAKIAGWERSLMTMTTPGSECFPCGRLLSLDDILFRDQMLIFRPYYDSFICSKCRNTFCPYEGEPQMQPADVDKYLCLRRTTAPYPWLQERRAQLFRELQEYLHHPIRIQKWLESGRDLESYLV</sequence>
<gene>
    <name evidence="1" type="primary">DNAJB9_2</name>
    <name evidence="1" type="ORF">PHYBOEH_004537</name>
</gene>
<name>A0A8T1X505_9STRA</name>
<evidence type="ECO:0000313" key="2">
    <source>
        <dbReference type="Proteomes" id="UP000693981"/>
    </source>
</evidence>
<dbReference type="Proteomes" id="UP000693981">
    <property type="component" value="Unassembled WGS sequence"/>
</dbReference>
<accession>A0A8T1X505</accession>
<protein>
    <submittedName>
        <fullName evidence="1">DnaJ sub B member 9</fullName>
    </submittedName>
</protein>
<proteinExistence type="predicted"/>
<organism evidence="1 2">
    <name type="scientific">Phytophthora boehmeriae</name>
    <dbReference type="NCBI Taxonomy" id="109152"/>
    <lineage>
        <taxon>Eukaryota</taxon>
        <taxon>Sar</taxon>
        <taxon>Stramenopiles</taxon>
        <taxon>Oomycota</taxon>
        <taxon>Peronosporomycetes</taxon>
        <taxon>Peronosporales</taxon>
        <taxon>Peronosporaceae</taxon>
        <taxon>Phytophthora</taxon>
    </lineage>
</organism>
<dbReference type="EMBL" id="JAGDFL010000024">
    <property type="protein sequence ID" value="KAG7400731.1"/>
    <property type="molecule type" value="Genomic_DNA"/>
</dbReference>
<dbReference type="AlphaFoldDB" id="A0A8T1X505"/>